<dbReference type="AlphaFoldDB" id="A0A8H5I1X6"/>
<feature type="transmembrane region" description="Helical" evidence="2">
    <location>
        <begin position="131"/>
        <end position="150"/>
    </location>
</feature>
<protein>
    <recommendedName>
        <fullName evidence="5">MARVEL domain-containing protein</fullName>
    </recommendedName>
</protein>
<feature type="transmembrane region" description="Helical" evidence="2">
    <location>
        <begin position="42"/>
        <end position="65"/>
    </location>
</feature>
<comment type="caution">
    <text evidence="3">The sequence shown here is derived from an EMBL/GenBank/DDBJ whole genome shotgun (WGS) entry which is preliminary data.</text>
</comment>
<reference evidence="3 4" key="1">
    <citation type="journal article" date="2020" name="ISME J.">
        <title>Uncovering the hidden diversity of litter-decomposition mechanisms in mushroom-forming fungi.</title>
        <authorList>
            <person name="Floudas D."/>
            <person name="Bentzer J."/>
            <person name="Ahren D."/>
            <person name="Johansson T."/>
            <person name="Persson P."/>
            <person name="Tunlid A."/>
        </authorList>
    </citation>
    <scope>NUCLEOTIDE SEQUENCE [LARGE SCALE GENOMIC DNA]</scope>
    <source>
        <strain evidence="3 4">CBS 406.79</strain>
    </source>
</reference>
<dbReference type="OrthoDB" id="3364107at2759"/>
<keyword evidence="2" id="KW-0472">Membrane</keyword>
<feature type="compositionally biased region" description="Low complexity" evidence="1">
    <location>
        <begin position="196"/>
        <end position="210"/>
    </location>
</feature>
<evidence type="ECO:0000313" key="4">
    <source>
        <dbReference type="Proteomes" id="UP000518752"/>
    </source>
</evidence>
<name>A0A8H5I1X6_9AGAR</name>
<evidence type="ECO:0000313" key="3">
    <source>
        <dbReference type="EMBL" id="KAF5393691.1"/>
    </source>
</evidence>
<evidence type="ECO:0000256" key="1">
    <source>
        <dbReference type="SAM" id="MobiDB-lite"/>
    </source>
</evidence>
<proteinExistence type="predicted"/>
<feature type="region of interest" description="Disordered" evidence="1">
    <location>
        <begin position="175"/>
        <end position="219"/>
    </location>
</feature>
<dbReference type="EMBL" id="JAACJN010000001">
    <property type="protein sequence ID" value="KAF5393691.1"/>
    <property type="molecule type" value="Genomic_DNA"/>
</dbReference>
<gene>
    <name evidence="3" type="ORF">D9757_000362</name>
</gene>
<evidence type="ECO:0008006" key="5">
    <source>
        <dbReference type="Google" id="ProtNLM"/>
    </source>
</evidence>
<dbReference type="Proteomes" id="UP000518752">
    <property type="component" value="Unassembled WGS sequence"/>
</dbReference>
<sequence>MAFLPVMRTTVFSLALTCSLIVVALSAHFTWVTTTFADGAYFASVVLALAAAGLSIITLAIMIAVDLTRKGAFTSKVLTEVVWIFVLWVMWIAAAAFLTEDQELLGVGVGCEDALFPSACQEYNAIEAFSFLAWLALLAYNITLLIYAIVGSSRGTSPWSSSVREGLLVSREAGPEKQYPMGTGGTFASSAPTSVYPPQQQQQYPQYGQPSHLPTTAQV</sequence>
<feature type="transmembrane region" description="Helical" evidence="2">
    <location>
        <begin position="77"/>
        <end position="98"/>
    </location>
</feature>
<accession>A0A8H5I1X6</accession>
<evidence type="ECO:0000256" key="2">
    <source>
        <dbReference type="SAM" id="Phobius"/>
    </source>
</evidence>
<keyword evidence="2" id="KW-0812">Transmembrane</keyword>
<keyword evidence="4" id="KW-1185">Reference proteome</keyword>
<organism evidence="3 4">
    <name type="scientific">Collybiopsis confluens</name>
    <dbReference type="NCBI Taxonomy" id="2823264"/>
    <lineage>
        <taxon>Eukaryota</taxon>
        <taxon>Fungi</taxon>
        <taxon>Dikarya</taxon>
        <taxon>Basidiomycota</taxon>
        <taxon>Agaricomycotina</taxon>
        <taxon>Agaricomycetes</taxon>
        <taxon>Agaricomycetidae</taxon>
        <taxon>Agaricales</taxon>
        <taxon>Marasmiineae</taxon>
        <taxon>Omphalotaceae</taxon>
        <taxon>Collybiopsis</taxon>
    </lineage>
</organism>
<keyword evidence="2" id="KW-1133">Transmembrane helix</keyword>